<dbReference type="PANTHER" id="PTHR35585:SF1">
    <property type="entry name" value="HHE DOMAIN PROTEIN (AFU_ORTHOLOGUE AFUA_4G00730)"/>
    <property type="match status" value="1"/>
</dbReference>
<protein>
    <submittedName>
        <fullName evidence="3">Hemerythrin domain-containing protein</fullName>
    </submittedName>
</protein>
<accession>A0ABV8IAS8</accession>
<feature type="domain" description="Hemerythrin-like" evidence="2">
    <location>
        <begin position="5"/>
        <end position="120"/>
    </location>
</feature>
<organism evidence="3 4">
    <name type="scientific">Planomonospora corallina</name>
    <dbReference type="NCBI Taxonomy" id="1806052"/>
    <lineage>
        <taxon>Bacteria</taxon>
        <taxon>Bacillati</taxon>
        <taxon>Actinomycetota</taxon>
        <taxon>Actinomycetes</taxon>
        <taxon>Streptosporangiales</taxon>
        <taxon>Streptosporangiaceae</taxon>
        <taxon>Planomonospora</taxon>
    </lineage>
</organism>
<dbReference type="RefSeq" id="WP_377289082.1">
    <property type="nucleotide sequence ID" value="NZ_JBHSBM010000017.1"/>
</dbReference>
<gene>
    <name evidence="3" type="ORF">ACFOWE_17855</name>
</gene>
<feature type="compositionally biased region" description="Basic and acidic residues" evidence="1">
    <location>
        <begin position="167"/>
        <end position="187"/>
    </location>
</feature>
<proteinExistence type="predicted"/>
<sequence>MTLNVIEMIIADHRDVESLFDRLRKEPENRPALVAELAAKFVAHSRGEEELVYPEIVKAMPSERGEVHHGAEEHHEAERLLLRLLDADPGAAEFDTTLDEFVRAVTHHVEEEESEILPALAEAVPAQRLQELGRAFSARKAVEIQQGLPAGGRRSSAPGASPGSGRRAGDADMEDLSKEELYRRAQEADLPGRSSMTKEELAEALQKGGRS</sequence>
<dbReference type="InterPro" id="IPR012312">
    <property type="entry name" value="Hemerythrin-like"/>
</dbReference>
<dbReference type="PANTHER" id="PTHR35585">
    <property type="entry name" value="HHE DOMAIN PROTEIN (AFU_ORTHOLOGUE AFUA_4G00730)"/>
    <property type="match status" value="1"/>
</dbReference>
<keyword evidence="4" id="KW-1185">Reference proteome</keyword>
<dbReference type="Pfam" id="PF01814">
    <property type="entry name" value="Hemerythrin"/>
    <property type="match status" value="1"/>
</dbReference>
<comment type="caution">
    <text evidence="3">The sequence shown here is derived from an EMBL/GenBank/DDBJ whole genome shotgun (WGS) entry which is preliminary data.</text>
</comment>
<name>A0ABV8IAS8_9ACTN</name>
<evidence type="ECO:0000256" key="1">
    <source>
        <dbReference type="SAM" id="MobiDB-lite"/>
    </source>
</evidence>
<feature type="compositionally biased region" description="Low complexity" evidence="1">
    <location>
        <begin position="151"/>
        <end position="165"/>
    </location>
</feature>
<feature type="region of interest" description="Disordered" evidence="1">
    <location>
        <begin position="146"/>
        <end position="211"/>
    </location>
</feature>
<evidence type="ECO:0000313" key="4">
    <source>
        <dbReference type="Proteomes" id="UP001595850"/>
    </source>
</evidence>
<reference evidence="4" key="1">
    <citation type="journal article" date="2019" name="Int. J. Syst. Evol. Microbiol.">
        <title>The Global Catalogue of Microorganisms (GCM) 10K type strain sequencing project: providing services to taxonomists for standard genome sequencing and annotation.</title>
        <authorList>
            <consortium name="The Broad Institute Genomics Platform"/>
            <consortium name="The Broad Institute Genome Sequencing Center for Infectious Disease"/>
            <person name="Wu L."/>
            <person name="Ma J."/>
        </authorList>
    </citation>
    <scope>NUCLEOTIDE SEQUENCE [LARGE SCALE GENOMIC DNA]</scope>
    <source>
        <strain evidence="4">TBRC 4489</strain>
    </source>
</reference>
<dbReference type="Proteomes" id="UP001595850">
    <property type="component" value="Unassembled WGS sequence"/>
</dbReference>
<dbReference type="Gene3D" id="1.20.120.520">
    <property type="entry name" value="nmb1532 protein domain like"/>
    <property type="match status" value="1"/>
</dbReference>
<evidence type="ECO:0000259" key="2">
    <source>
        <dbReference type="Pfam" id="PF01814"/>
    </source>
</evidence>
<evidence type="ECO:0000313" key="3">
    <source>
        <dbReference type="EMBL" id="MFC4060173.1"/>
    </source>
</evidence>
<dbReference type="EMBL" id="JBHSBM010000017">
    <property type="protein sequence ID" value="MFC4060173.1"/>
    <property type="molecule type" value="Genomic_DNA"/>
</dbReference>